<keyword evidence="1" id="KW-0472">Membrane</keyword>
<organism evidence="2 3">
    <name type="scientific">Acanthamoeba polyphaga mimivirus</name>
    <name type="common">APMV</name>
    <dbReference type="NCBI Taxonomy" id="212035"/>
    <lineage>
        <taxon>Viruses</taxon>
        <taxon>Varidnaviria</taxon>
        <taxon>Bamfordvirae</taxon>
        <taxon>Nucleocytoviricota</taxon>
        <taxon>Megaviricetes</taxon>
        <taxon>Imitervirales</taxon>
        <taxon>Mimiviridae</taxon>
        <taxon>Megamimivirinae</taxon>
        <taxon>Mimivirus</taxon>
        <taxon>Mimivirus bradfordmassiliense</taxon>
    </lineage>
</organism>
<proteinExistence type="predicted"/>
<evidence type="ECO:0000256" key="1">
    <source>
        <dbReference type="SAM" id="Phobius"/>
    </source>
</evidence>
<dbReference type="Proteomes" id="UP000241474">
    <property type="component" value="Segment"/>
</dbReference>
<keyword evidence="1" id="KW-1133">Transmembrane helix</keyword>
<sequence>MDLQIDQKFINELLNERDYFDTNETYYCIVDQQHVIDLYQKDLTESIISDNIQKDGYFFTDINTVLDFIANGEFLLQLKVPSKNHELVVISVESGWKSNMILMDSIYCLDSISTIEFLYKKNIDHNKLVSLARKYLNSEMLDFLIDKGLRMRPNLKYISDWATITNNPLESRFNSKLLSRIPFLAVTDTLPGQNNGICIINNVILTDIENLFCELSKGKFVLEVLIPVNEFDKKILMNFNSKGKVWVSEVYCVGYQNLDDISILQHLIALGCNKMHVLLFTIKSHRESSTTMLLSNYVFDKIELEYALCIAAVSGNFNVFNSIINTVKNSCYTTEQKISSLINLDLILREEVKLPVRINYTPTTFTDIILVLTVIGGSVEIICLLLKYFYQQIIDNYYILTKYSIMYENGDMMDLLRNIYKGFYSSFQTNNESDSLFNKNISKTDN</sequence>
<evidence type="ECO:0000313" key="2">
    <source>
        <dbReference type="EMBL" id="AKI79040.1"/>
    </source>
</evidence>
<protein>
    <submittedName>
        <fullName evidence="2">Putative ankyrin repeat protein</fullName>
    </submittedName>
</protein>
<name>A0A0G2Y0B9_MIMIV</name>
<dbReference type="EMBL" id="KM982401">
    <property type="protein sequence ID" value="AKI79040.1"/>
    <property type="molecule type" value="Genomic_DNA"/>
</dbReference>
<organismHost>
    <name type="scientific">Acanthamoeba polyphaga</name>
    <name type="common">Amoeba</name>
    <dbReference type="NCBI Taxonomy" id="5757"/>
</organismHost>
<evidence type="ECO:0000313" key="3">
    <source>
        <dbReference type="Proteomes" id="UP000241474"/>
    </source>
</evidence>
<accession>A0A0G2Y0B9</accession>
<feature type="transmembrane region" description="Helical" evidence="1">
    <location>
        <begin position="368"/>
        <end position="390"/>
    </location>
</feature>
<reference evidence="2 3" key="1">
    <citation type="submission" date="2014-10" db="EMBL/GenBank/DDBJ databases">
        <title>Pan-genome analysis of Brazilian lineage A amoebal mimiviruses.</title>
        <authorList>
            <person name="Assis F.L."/>
            <person name="Abrahao J.S."/>
            <person name="Kroon E.G."/>
            <person name="Dornas F.P."/>
            <person name="Andrade K.R."/>
            <person name="Borato P.V.M."/>
            <person name="Pilotto M.R."/>
            <person name="Benamar S."/>
            <person name="LaScola B."/>
            <person name="Colson P."/>
        </authorList>
    </citation>
    <scope>NUCLEOTIDE SEQUENCE [LARGE SCALE GENOMIC DNA]</scope>
    <source>
        <strain evidence="2 3">Oyster</strain>
    </source>
</reference>
<keyword evidence="1" id="KW-0812">Transmembrane</keyword>